<protein>
    <submittedName>
        <fullName evidence="1">Uncharacterized protein</fullName>
    </submittedName>
</protein>
<evidence type="ECO:0000313" key="1">
    <source>
        <dbReference type="EMBL" id="HIX72855.1"/>
    </source>
</evidence>
<dbReference type="Proteomes" id="UP000886805">
    <property type="component" value="Unassembled WGS sequence"/>
</dbReference>
<comment type="caution">
    <text evidence="1">The sequence shown here is derived from an EMBL/GenBank/DDBJ whole genome shotgun (WGS) entry which is preliminary data.</text>
</comment>
<reference evidence="1" key="2">
    <citation type="submission" date="2021-04" db="EMBL/GenBank/DDBJ databases">
        <authorList>
            <person name="Gilroy R."/>
        </authorList>
    </citation>
    <scope>NUCLEOTIDE SEQUENCE</scope>
    <source>
        <strain evidence="1">ChiSxjej3B15-1167</strain>
    </source>
</reference>
<name>A0A9D1X572_9FIRM</name>
<reference evidence="1" key="1">
    <citation type="journal article" date="2021" name="PeerJ">
        <title>Extensive microbial diversity within the chicken gut microbiome revealed by metagenomics and culture.</title>
        <authorList>
            <person name="Gilroy R."/>
            <person name="Ravi A."/>
            <person name="Getino M."/>
            <person name="Pursley I."/>
            <person name="Horton D.L."/>
            <person name="Alikhan N.F."/>
            <person name="Baker D."/>
            <person name="Gharbi K."/>
            <person name="Hall N."/>
            <person name="Watson M."/>
            <person name="Adriaenssens E.M."/>
            <person name="Foster-Nyarko E."/>
            <person name="Jarju S."/>
            <person name="Secka A."/>
            <person name="Antonio M."/>
            <person name="Oren A."/>
            <person name="Chaudhuri R.R."/>
            <person name="La Ragione R."/>
            <person name="Hildebrand F."/>
            <person name="Pallen M.J."/>
        </authorList>
    </citation>
    <scope>NUCLEOTIDE SEQUENCE</scope>
    <source>
        <strain evidence="1">ChiSxjej3B15-1167</strain>
    </source>
</reference>
<evidence type="ECO:0000313" key="2">
    <source>
        <dbReference type="Proteomes" id="UP000886805"/>
    </source>
</evidence>
<dbReference type="AlphaFoldDB" id="A0A9D1X572"/>
<sequence length="65" mass="7058">MYYGTSTKIQYKAAPTTGNNSALLYTTTARPVAALSESCSRKIAALEESIRQETGKKIALIAYQL</sequence>
<accession>A0A9D1X572</accession>
<proteinExistence type="predicted"/>
<dbReference type="EMBL" id="DXEQ01000222">
    <property type="protein sequence ID" value="HIX72855.1"/>
    <property type="molecule type" value="Genomic_DNA"/>
</dbReference>
<gene>
    <name evidence="1" type="ORF">H9849_07515</name>
</gene>
<organism evidence="1 2">
    <name type="scientific">Candidatus Anaerobutyricum stercoripullorum</name>
    <dbReference type="NCBI Taxonomy" id="2838456"/>
    <lineage>
        <taxon>Bacteria</taxon>
        <taxon>Bacillati</taxon>
        <taxon>Bacillota</taxon>
        <taxon>Clostridia</taxon>
        <taxon>Lachnospirales</taxon>
        <taxon>Lachnospiraceae</taxon>
        <taxon>Anaerobutyricum</taxon>
    </lineage>
</organism>